<keyword evidence="3" id="KW-1185">Reference proteome</keyword>
<dbReference type="AlphaFoldDB" id="A0A9P5X9U3"/>
<name>A0A9P5X9U3_9AGAR</name>
<evidence type="ECO:0000259" key="1">
    <source>
        <dbReference type="Pfam" id="PF14200"/>
    </source>
</evidence>
<feature type="domain" description="Ricin B lectin" evidence="1">
    <location>
        <begin position="4"/>
        <end position="69"/>
    </location>
</feature>
<sequence>VRSGQRYKITNVKNTDQVLDLSGMDSRPIIGWEPHGGNNQQWDLHQESQGWTLRSASTGVYVSVEGHQGGHNDYLKDGTRVIGTQEPYKWHIWHEPNNKFRYLRVSVQNARKSLDLSSRGQTFDFVEVWGKSDGESQLWYFD</sequence>
<dbReference type="InterPro" id="IPR035992">
    <property type="entry name" value="Ricin_B-like_lectins"/>
</dbReference>
<dbReference type="InterPro" id="IPR000772">
    <property type="entry name" value="Ricin_B_lectin"/>
</dbReference>
<feature type="non-terminal residue" evidence="2">
    <location>
        <position position="142"/>
    </location>
</feature>
<dbReference type="Proteomes" id="UP000807342">
    <property type="component" value="Unassembled WGS sequence"/>
</dbReference>
<evidence type="ECO:0000313" key="2">
    <source>
        <dbReference type="EMBL" id="KAF9445411.1"/>
    </source>
</evidence>
<comment type="caution">
    <text evidence="2">The sequence shown here is derived from an EMBL/GenBank/DDBJ whole genome shotgun (WGS) entry which is preliminary data.</text>
</comment>
<evidence type="ECO:0000313" key="3">
    <source>
        <dbReference type="Proteomes" id="UP000807342"/>
    </source>
</evidence>
<feature type="non-terminal residue" evidence="2">
    <location>
        <position position="1"/>
    </location>
</feature>
<reference evidence="2" key="1">
    <citation type="submission" date="2020-11" db="EMBL/GenBank/DDBJ databases">
        <authorList>
            <consortium name="DOE Joint Genome Institute"/>
            <person name="Ahrendt S."/>
            <person name="Riley R."/>
            <person name="Andreopoulos W."/>
            <person name="Labutti K."/>
            <person name="Pangilinan J."/>
            <person name="Ruiz-Duenas F.J."/>
            <person name="Barrasa J.M."/>
            <person name="Sanchez-Garcia M."/>
            <person name="Camarero S."/>
            <person name="Miyauchi S."/>
            <person name="Serrano A."/>
            <person name="Linde D."/>
            <person name="Babiker R."/>
            <person name="Drula E."/>
            <person name="Ayuso-Fernandez I."/>
            <person name="Pacheco R."/>
            <person name="Padilla G."/>
            <person name="Ferreira P."/>
            <person name="Barriuso J."/>
            <person name="Kellner H."/>
            <person name="Castanera R."/>
            <person name="Alfaro M."/>
            <person name="Ramirez L."/>
            <person name="Pisabarro A.G."/>
            <person name="Kuo A."/>
            <person name="Tritt A."/>
            <person name="Lipzen A."/>
            <person name="He G."/>
            <person name="Yan M."/>
            <person name="Ng V."/>
            <person name="Cullen D."/>
            <person name="Martin F."/>
            <person name="Rosso M.-N."/>
            <person name="Henrissat B."/>
            <person name="Hibbett D."/>
            <person name="Martinez A.T."/>
            <person name="Grigoriev I.V."/>
        </authorList>
    </citation>
    <scope>NUCLEOTIDE SEQUENCE</scope>
    <source>
        <strain evidence="2">MF-IS2</strain>
    </source>
</reference>
<dbReference type="OrthoDB" id="2131701at2759"/>
<dbReference type="Gene3D" id="2.80.10.50">
    <property type="match status" value="1"/>
</dbReference>
<dbReference type="Pfam" id="PF14200">
    <property type="entry name" value="RicinB_lectin_2"/>
    <property type="match status" value="1"/>
</dbReference>
<dbReference type="CDD" id="cd23422">
    <property type="entry name" value="beta-trefoil_Ricin_MPL_CNL"/>
    <property type="match status" value="1"/>
</dbReference>
<gene>
    <name evidence="2" type="ORF">P691DRAFT_625100</name>
</gene>
<dbReference type="EMBL" id="MU151303">
    <property type="protein sequence ID" value="KAF9445411.1"/>
    <property type="molecule type" value="Genomic_DNA"/>
</dbReference>
<accession>A0A9P5X9U3</accession>
<dbReference type="SUPFAM" id="SSF50370">
    <property type="entry name" value="Ricin B-like lectins"/>
    <property type="match status" value="1"/>
</dbReference>
<proteinExistence type="predicted"/>
<organism evidence="2 3">
    <name type="scientific">Macrolepiota fuliginosa MF-IS2</name>
    <dbReference type="NCBI Taxonomy" id="1400762"/>
    <lineage>
        <taxon>Eukaryota</taxon>
        <taxon>Fungi</taxon>
        <taxon>Dikarya</taxon>
        <taxon>Basidiomycota</taxon>
        <taxon>Agaricomycotina</taxon>
        <taxon>Agaricomycetes</taxon>
        <taxon>Agaricomycetidae</taxon>
        <taxon>Agaricales</taxon>
        <taxon>Agaricineae</taxon>
        <taxon>Agaricaceae</taxon>
        <taxon>Macrolepiota</taxon>
    </lineage>
</organism>
<protein>
    <submittedName>
        <fullName evidence="2">Carbohydrate-binding module family 13 protein</fullName>
    </submittedName>
</protein>